<sequence>MSSLFVAEEPDQPEVHVKLEPGVEADTEDIQIKQEETESDGKEEGSNQAEEGDVEMKYYDDEESDSDDEDLDDPIVDTIPLHLNATVKSETLAPLLLHGNNGNSNGNSNSNGNGSEANKKIKNVSVVTMSAKSTKENVPRLGGALLSAKLENEEEGSEFAIVPCDEQFIAKHFVETSNNVLKSKFTQDEYLDLLFEQTKL</sequence>
<dbReference type="EMBL" id="BDGI01000092">
    <property type="protein sequence ID" value="GAV28943.1"/>
    <property type="molecule type" value="Genomic_DNA"/>
</dbReference>
<feature type="region of interest" description="Disordered" evidence="1">
    <location>
        <begin position="96"/>
        <end position="118"/>
    </location>
</feature>
<feature type="compositionally biased region" description="Basic and acidic residues" evidence="1">
    <location>
        <begin position="30"/>
        <end position="45"/>
    </location>
</feature>
<protein>
    <submittedName>
        <fullName evidence="2">Uncharacterized protein</fullName>
    </submittedName>
</protein>
<accession>A0A1Q2YHS8</accession>
<keyword evidence="3" id="KW-1185">Reference proteome</keyword>
<gene>
    <name evidence="2" type="ORF">PMKS-002421</name>
</gene>
<proteinExistence type="predicted"/>
<name>A0A1Q2YHS8_9ASCO</name>
<feature type="region of interest" description="Disordered" evidence="1">
    <location>
        <begin position="1"/>
        <end position="74"/>
    </location>
</feature>
<organism evidence="2 3">
    <name type="scientific">Pichia membranifaciens</name>
    <dbReference type="NCBI Taxonomy" id="4926"/>
    <lineage>
        <taxon>Eukaryota</taxon>
        <taxon>Fungi</taxon>
        <taxon>Dikarya</taxon>
        <taxon>Ascomycota</taxon>
        <taxon>Saccharomycotina</taxon>
        <taxon>Pichiomycetes</taxon>
        <taxon>Pichiales</taxon>
        <taxon>Pichiaceae</taxon>
        <taxon>Pichia</taxon>
    </lineage>
</organism>
<dbReference type="AlphaFoldDB" id="A0A1Q2YHS8"/>
<evidence type="ECO:0000313" key="2">
    <source>
        <dbReference type="EMBL" id="GAV28943.1"/>
    </source>
</evidence>
<dbReference type="OrthoDB" id="340681at2759"/>
<dbReference type="Proteomes" id="UP000186136">
    <property type="component" value="Unassembled WGS sequence"/>
</dbReference>
<evidence type="ECO:0000256" key="1">
    <source>
        <dbReference type="SAM" id="MobiDB-lite"/>
    </source>
</evidence>
<feature type="compositionally biased region" description="Low complexity" evidence="1">
    <location>
        <begin position="99"/>
        <end position="115"/>
    </location>
</feature>
<reference evidence="2 3" key="1">
    <citation type="submission" date="2016-08" db="EMBL/GenBank/DDBJ databases">
        <title>Whole genome shotgun sequence of Pichia membranifaciens KS47-1.</title>
        <authorList>
            <person name="Konishi M."/>
            <person name="Ishida M."/>
            <person name="Arakawa T."/>
            <person name="Kato Y."/>
            <person name="Horiuchi J."/>
        </authorList>
    </citation>
    <scope>NUCLEOTIDE SEQUENCE [LARGE SCALE GENOMIC DNA]</scope>
    <source>
        <strain evidence="2 3">KS47-1</strain>
    </source>
</reference>
<feature type="compositionally biased region" description="Acidic residues" evidence="1">
    <location>
        <begin position="60"/>
        <end position="74"/>
    </location>
</feature>
<comment type="caution">
    <text evidence="2">The sequence shown here is derived from an EMBL/GenBank/DDBJ whole genome shotgun (WGS) entry which is preliminary data.</text>
</comment>
<evidence type="ECO:0000313" key="3">
    <source>
        <dbReference type="Proteomes" id="UP000186136"/>
    </source>
</evidence>